<evidence type="ECO:0000313" key="4">
    <source>
        <dbReference type="Proteomes" id="UP000316008"/>
    </source>
</evidence>
<keyword evidence="2" id="KW-0472">Membrane</keyword>
<gene>
    <name evidence="3" type="ORF">FO442_14980</name>
</gene>
<keyword evidence="4" id="KW-1185">Reference proteome</keyword>
<evidence type="ECO:0000256" key="1">
    <source>
        <dbReference type="SAM" id="MobiDB-lite"/>
    </source>
</evidence>
<accession>A0A556MMR8</accession>
<feature type="transmembrane region" description="Helical" evidence="2">
    <location>
        <begin position="74"/>
        <end position="92"/>
    </location>
</feature>
<evidence type="ECO:0008006" key="5">
    <source>
        <dbReference type="Google" id="ProtNLM"/>
    </source>
</evidence>
<dbReference type="Proteomes" id="UP000316008">
    <property type="component" value="Unassembled WGS sequence"/>
</dbReference>
<organism evidence="3 4">
    <name type="scientific">Fluviicola chungangensis</name>
    <dbReference type="NCBI Taxonomy" id="2597671"/>
    <lineage>
        <taxon>Bacteria</taxon>
        <taxon>Pseudomonadati</taxon>
        <taxon>Bacteroidota</taxon>
        <taxon>Flavobacteriia</taxon>
        <taxon>Flavobacteriales</taxon>
        <taxon>Crocinitomicaceae</taxon>
        <taxon>Fluviicola</taxon>
    </lineage>
</organism>
<feature type="region of interest" description="Disordered" evidence="1">
    <location>
        <begin position="100"/>
        <end position="139"/>
    </location>
</feature>
<dbReference type="OrthoDB" id="623514at2"/>
<evidence type="ECO:0000256" key="2">
    <source>
        <dbReference type="SAM" id="Phobius"/>
    </source>
</evidence>
<reference evidence="3 4" key="1">
    <citation type="submission" date="2019-07" db="EMBL/GenBank/DDBJ databases">
        <authorList>
            <person name="Huq M.A."/>
        </authorList>
    </citation>
    <scope>NUCLEOTIDE SEQUENCE [LARGE SCALE GENOMIC DNA]</scope>
    <source>
        <strain evidence="3 4">MAH-3</strain>
    </source>
</reference>
<feature type="compositionally biased region" description="Polar residues" evidence="1">
    <location>
        <begin position="100"/>
        <end position="112"/>
    </location>
</feature>
<dbReference type="EMBL" id="VLPL01000008">
    <property type="protein sequence ID" value="TSJ41213.1"/>
    <property type="molecule type" value="Genomic_DNA"/>
</dbReference>
<protein>
    <recommendedName>
        <fullName evidence="5">WG repeat-containing protein</fullName>
    </recommendedName>
</protein>
<dbReference type="AlphaFoldDB" id="A0A556MMR8"/>
<comment type="caution">
    <text evidence="3">The sequence shown here is derived from an EMBL/GenBank/DDBJ whole genome shotgun (WGS) entry which is preliminary data.</text>
</comment>
<proteinExistence type="predicted"/>
<name>A0A556MMR8_9FLAO</name>
<sequence length="318" mass="35827">METNWNQLIERYLQNELSEEGKNAFEQELQFNPELREELEMHQLIQSAAKRASQRNMIRQTGKMYLRNLRIKQFAVGVVVTTLTAAGIVYWIQTKHKSNTSLTENVSANSEVHASERNRSAVRIDNQPNQSGGKSSLIQPTDWQMAKETDFRSKTTLTGLKSAHSDFPQEVNGNAVVKGQGTGSSGDSLPAPKPTVAILGYTNDKLKGEVIETKVLNGAMDKNLLWIQKYDSVGKFNDLYCGYALVMDKAKFGFVDPEGKIFIPIKYDQIVVTTNIKSSKQKNKRQKKKVLYIPKRSGKDVKDCEEANGKISNEWIAY</sequence>
<evidence type="ECO:0000313" key="3">
    <source>
        <dbReference type="EMBL" id="TSJ41213.1"/>
    </source>
</evidence>
<dbReference type="RefSeq" id="WP_144334024.1">
    <property type="nucleotide sequence ID" value="NZ_VLPL01000008.1"/>
</dbReference>
<keyword evidence="2" id="KW-0812">Transmembrane</keyword>
<feature type="compositionally biased region" description="Polar residues" evidence="1">
    <location>
        <begin position="126"/>
        <end position="139"/>
    </location>
</feature>
<keyword evidence="2" id="KW-1133">Transmembrane helix</keyword>